<comment type="caution">
    <text evidence="1">The sequence shown here is derived from an EMBL/GenBank/DDBJ whole genome shotgun (WGS) entry which is preliminary data.</text>
</comment>
<proteinExistence type="predicted"/>
<accession>A0ACB8QKS7</accession>
<dbReference type="EMBL" id="MU273553">
    <property type="protein sequence ID" value="KAI0032193.1"/>
    <property type="molecule type" value="Genomic_DNA"/>
</dbReference>
<feature type="non-terminal residue" evidence="1">
    <location>
        <position position="1"/>
    </location>
</feature>
<reference evidence="1" key="1">
    <citation type="submission" date="2021-02" db="EMBL/GenBank/DDBJ databases">
        <authorList>
            <consortium name="DOE Joint Genome Institute"/>
            <person name="Ahrendt S."/>
            <person name="Looney B.P."/>
            <person name="Miyauchi S."/>
            <person name="Morin E."/>
            <person name="Drula E."/>
            <person name="Courty P.E."/>
            <person name="Chicoki N."/>
            <person name="Fauchery L."/>
            <person name="Kohler A."/>
            <person name="Kuo A."/>
            <person name="Labutti K."/>
            <person name="Pangilinan J."/>
            <person name="Lipzen A."/>
            <person name="Riley R."/>
            <person name="Andreopoulos W."/>
            <person name="He G."/>
            <person name="Johnson J."/>
            <person name="Barry K.W."/>
            <person name="Grigoriev I.V."/>
            <person name="Nagy L."/>
            <person name="Hibbett D."/>
            <person name="Henrissat B."/>
            <person name="Matheny P.B."/>
            <person name="Labbe J."/>
            <person name="Martin F."/>
        </authorList>
    </citation>
    <scope>NUCLEOTIDE SEQUENCE</scope>
    <source>
        <strain evidence="1">EC-137</strain>
    </source>
</reference>
<protein>
    <submittedName>
        <fullName evidence="1">Uncharacterized protein</fullName>
    </submittedName>
</protein>
<gene>
    <name evidence="1" type="ORF">K488DRAFT_50386</name>
</gene>
<evidence type="ECO:0000313" key="1">
    <source>
        <dbReference type="EMBL" id="KAI0032193.1"/>
    </source>
</evidence>
<sequence length="118" mass="12738">DFCLIPMGTGHDPSVAEYVAECARVLEKSGLKYQVCLSFLNSHCSFGPSYRGEEGPWTAVSNAIHACHAAVHAKGAPRVATDIRIGTRAPGHERKLIEGATGENDHKLKRIQEILKSG</sequence>
<keyword evidence="2" id="KW-1185">Reference proteome</keyword>
<reference evidence="1" key="2">
    <citation type="journal article" date="2022" name="New Phytol.">
        <title>Evolutionary transition to the ectomycorrhizal habit in the genomes of a hyperdiverse lineage of mushroom-forming fungi.</title>
        <authorList>
            <person name="Looney B."/>
            <person name="Miyauchi S."/>
            <person name="Morin E."/>
            <person name="Drula E."/>
            <person name="Courty P.E."/>
            <person name="Kohler A."/>
            <person name="Kuo A."/>
            <person name="LaButti K."/>
            <person name="Pangilinan J."/>
            <person name="Lipzen A."/>
            <person name="Riley R."/>
            <person name="Andreopoulos W."/>
            <person name="He G."/>
            <person name="Johnson J."/>
            <person name="Nolan M."/>
            <person name="Tritt A."/>
            <person name="Barry K.W."/>
            <person name="Grigoriev I.V."/>
            <person name="Nagy L.G."/>
            <person name="Hibbett D."/>
            <person name="Henrissat B."/>
            <person name="Matheny P.B."/>
            <person name="Labbe J."/>
            <person name="Martin F.M."/>
        </authorList>
    </citation>
    <scope>NUCLEOTIDE SEQUENCE</scope>
    <source>
        <strain evidence="1">EC-137</strain>
    </source>
</reference>
<name>A0ACB8QKS7_9AGAM</name>
<evidence type="ECO:0000313" key="2">
    <source>
        <dbReference type="Proteomes" id="UP000814128"/>
    </source>
</evidence>
<organism evidence="1 2">
    <name type="scientific">Vararia minispora EC-137</name>
    <dbReference type="NCBI Taxonomy" id="1314806"/>
    <lineage>
        <taxon>Eukaryota</taxon>
        <taxon>Fungi</taxon>
        <taxon>Dikarya</taxon>
        <taxon>Basidiomycota</taxon>
        <taxon>Agaricomycotina</taxon>
        <taxon>Agaricomycetes</taxon>
        <taxon>Russulales</taxon>
        <taxon>Lachnocladiaceae</taxon>
        <taxon>Vararia</taxon>
    </lineage>
</organism>
<dbReference type="Proteomes" id="UP000814128">
    <property type="component" value="Unassembled WGS sequence"/>
</dbReference>